<evidence type="ECO:0000256" key="1">
    <source>
        <dbReference type="ARBA" id="ARBA00022723"/>
    </source>
</evidence>
<dbReference type="Proteomes" id="UP000193978">
    <property type="component" value="Chromosome"/>
</dbReference>
<protein>
    <submittedName>
        <fullName evidence="8">Alkylated DNA repair dioxygenase</fullName>
    </submittedName>
</protein>
<dbReference type="Gene3D" id="2.60.120.590">
    <property type="entry name" value="Alpha-ketoglutarate-dependent dioxygenase AlkB-like"/>
    <property type="match status" value="1"/>
</dbReference>
<keyword evidence="2 8" id="KW-0223">Dioxygenase</keyword>
<name>A0A1W6MS13_9HYPH</name>
<feature type="binding site" evidence="5">
    <location>
        <position position="123"/>
    </location>
    <ligand>
        <name>substrate</name>
    </ligand>
</feature>
<feature type="binding site" evidence="5">
    <location>
        <begin position="68"/>
        <end position="70"/>
    </location>
    <ligand>
        <name>substrate</name>
    </ligand>
</feature>
<keyword evidence="1 6" id="KW-0479">Metal-binding</keyword>
<proteinExistence type="predicted"/>
<keyword evidence="3" id="KW-0560">Oxidoreductase</keyword>
<dbReference type="InterPro" id="IPR004574">
    <property type="entry name" value="Alkb"/>
</dbReference>
<feature type="binding site" evidence="5">
    <location>
        <position position="149"/>
    </location>
    <ligand>
        <name>substrate</name>
    </ligand>
</feature>
<sequence>MTDLPEGLSLHRGFFDAKAQLALAREIAAVIAAAPLYTSTMPKTGAPMSVRMTNCGELGWYSDRDGGYRYEPRHPLTGEPWPPIPLTLLSAWAQLTDYPLLPQACLVNVYGPEARMGLHQDRDEKDFAAPILSVSLGADCRFRVGGRKRSDKTTALVLSSGDALALGGEARLCFHGVDRILPTLAPSLPPKLLAGGARINLTLRRVT</sequence>
<dbReference type="Pfam" id="PF13532">
    <property type="entry name" value="2OG-FeII_Oxy_2"/>
    <property type="match status" value="1"/>
</dbReference>
<dbReference type="AlphaFoldDB" id="A0A1W6MS13"/>
<dbReference type="GO" id="GO:0035515">
    <property type="term" value="F:oxidative RNA demethylase activity"/>
    <property type="evidence" value="ECO:0007669"/>
    <property type="project" value="TreeGrafter"/>
</dbReference>
<evidence type="ECO:0000256" key="2">
    <source>
        <dbReference type="ARBA" id="ARBA00022964"/>
    </source>
</evidence>
<dbReference type="GO" id="GO:0008198">
    <property type="term" value="F:ferrous iron binding"/>
    <property type="evidence" value="ECO:0007669"/>
    <property type="project" value="TreeGrafter"/>
</dbReference>
<feature type="binding site" evidence="5">
    <location>
        <position position="60"/>
    </location>
    <ligand>
        <name>substrate</name>
    </ligand>
</feature>
<dbReference type="RefSeq" id="WP_085770421.1">
    <property type="nucleotide sequence ID" value="NZ_AP027149.1"/>
</dbReference>
<evidence type="ECO:0000256" key="5">
    <source>
        <dbReference type="PIRSR" id="PIRSR604574-1"/>
    </source>
</evidence>
<dbReference type="GO" id="GO:0035513">
    <property type="term" value="P:oxidative RNA demethylation"/>
    <property type="evidence" value="ECO:0007669"/>
    <property type="project" value="TreeGrafter"/>
</dbReference>
<accession>A0A1W6MS13</accession>
<evidence type="ECO:0000313" key="8">
    <source>
        <dbReference type="EMBL" id="ARN80355.1"/>
    </source>
</evidence>
<evidence type="ECO:0000259" key="7">
    <source>
        <dbReference type="PROSITE" id="PS51471"/>
    </source>
</evidence>
<dbReference type="GO" id="GO:0005737">
    <property type="term" value="C:cytoplasm"/>
    <property type="evidence" value="ECO:0007669"/>
    <property type="project" value="TreeGrafter"/>
</dbReference>
<keyword evidence="9" id="KW-1185">Reference proteome</keyword>
<keyword evidence="4 6" id="KW-0408">Iron</keyword>
<evidence type="ECO:0000256" key="6">
    <source>
        <dbReference type="PIRSR" id="PIRSR604574-2"/>
    </source>
</evidence>
<dbReference type="GO" id="GO:0035516">
    <property type="term" value="F:broad specificity oxidative DNA demethylase activity"/>
    <property type="evidence" value="ECO:0007669"/>
    <property type="project" value="TreeGrafter"/>
</dbReference>
<feature type="binding site" evidence="5">
    <location>
        <begin position="108"/>
        <end position="110"/>
    </location>
    <ligand>
        <name>2-oxoglutarate</name>
        <dbReference type="ChEBI" id="CHEBI:16810"/>
    </ligand>
</feature>
<dbReference type="SUPFAM" id="SSF51197">
    <property type="entry name" value="Clavaminate synthase-like"/>
    <property type="match status" value="1"/>
</dbReference>
<dbReference type="PANTHER" id="PTHR16557:SF2">
    <property type="entry name" value="NUCLEIC ACID DIOXYGENASE ALKBH1"/>
    <property type="match status" value="1"/>
</dbReference>
<evidence type="ECO:0000256" key="4">
    <source>
        <dbReference type="ARBA" id="ARBA00023004"/>
    </source>
</evidence>
<dbReference type="EMBL" id="CP019948">
    <property type="protein sequence ID" value="ARN80355.1"/>
    <property type="molecule type" value="Genomic_DNA"/>
</dbReference>
<dbReference type="InterPro" id="IPR037151">
    <property type="entry name" value="AlkB-like_sf"/>
</dbReference>
<dbReference type="PANTHER" id="PTHR16557">
    <property type="entry name" value="ALKYLATED DNA REPAIR PROTEIN ALKB-RELATED"/>
    <property type="match status" value="1"/>
</dbReference>
<dbReference type="KEGG" id="mbry:B1812_03840"/>
<feature type="binding site" evidence="6">
    <location>
        <position position="119"/>
    </location>
    <ligand>
        <name>Fe cation</name>
        <dbReference type="ChEBI" id="CHEBI:24875"/>
        <note>catalytic</note>
    </ligand>
</feature>
<evidence type="ECO:0000256" key="3">
    <source>
        <dbReference type="ARBA" id="ARBA00023002"/>
    </source>
</evidence>
<feature type="binding site" evidence="6">
    <location>
        <position position="121"/>
    </location>
    <ligand>
        <name>Fe cation</name>
        <dbReference type="ChEBI" id="CHEBI:24875"/>
        <note>catalytic</note>
    </ligand>
</feature>
<dbReference type="OrthoDB" id="9796932at2"/>
<dbReference type="STRING" id="655015.B1812_03840"/>
<gene>
    <name evidence="8" type="ORF">B1812_03840</name>
</gene>
<dbReference type="InterPro" id="IPR005123">
    <property type="entry name" value="Oxoglu/Fe-dep_dioxygenase_dom"/>
</dbReference>
<dbReference type="InterPro" id="IPR027450">
    <property type="entry name" value="AlkB-like"/>
</dbReference>
<feature type="domain" description="Fe2OG dioxygenase" evidence="7">
    <location>
        <begin position="101"/>
        <end position="207"/>
    </location>
</feature>
<comment type="cofactor">
    <cofactor evidence="6">
        <name>Fe(2+)</name>
        <dbReference type="ChEBI" id="CHEBI:29033"/>
    </cofactor>
    <text evidence="6">Binds 1 Fe(2+) ion per subunit.</text>
</comment>
<feature type="binding site" evidence="6">
    <location>
        <position position="175"/>
    </location>
    <ligand>
        <name>Fe cation</name>
        <dbReference type="ChEBI" id="CHEBI:24875"/>
        <note>catalytic</note>
    </ligand>
</feature>
<organism evidence="8 9">
    <name type="scientific">Methylocystis bryophila</name>
    <dbReference type="NCBI Taxonomy" id="655015"/>
    <lineage>
        <taxon>Bacteria</taxon>
        <taxon>Pseudomonadati</taxon>
        <taxon>Pseudomonadota</taxon>
        <taxon>Alphaproteobacteria</taxon>
        <taxon>Hyphomicrobiales</taxon>
        <taxon>Methylocystaceae</taxon>
        <taxon>Methylocystis</taxon>
    </lineage>
</organism>
<dbReference type="PROSITE" id="PS51471">
    <property type="entry name" value="FE2OG_OXY"/>
    <property type="match status" value="1"/>
</dbReference>
<evidence type="ECO:0000313" key="9">
    <source>
        <dbReference type="Proteomes" id="UP000193978"/>
    </source>
</evidence>
<feature type="binding site" evidence="5">
    <location>
        <begin position="198"/>
        <end position="204"/>
    </location>
    <ligand>
        <name>2-oxoglutarate</name>
        <dbReference type="ChEBI" id="CHEBI:16810"/>
    </ligand>
</feature>
<reference evidence="8 9" key="1">
    <citation type="submission" date="2017-02" db="EMBL/GenBank/DDBJ databases">
        <authorList>
            <person name="Peterson S.W."/>
        </authorList>
    </citation>
    <scope>NUCLEOTIDE SEQUENCE [LARGE SCALE GENOMIC DNA]</scope>
    <source>
        <strain evidence="8 9">S285</strain>
    </source>
</reference>